<dbReference type="EMBL" id="CAJVPY010007759">
    <property type="protein sequence ID" value="CAG8685328.1"/>
    <property type="molecule type" value="Genomic_DNA"/>
</dbReference>
<dbReference type="AlphaFoldDB" id="A0A9N9EMF1"/>
<evidence type="ECO:0000313" key="1">
    <source>
        <dbReference type="EMBL" id="CAG8685328.1"/>
    </source>
</evidence>
<dbReference type="OrthoDB" id="2343493at2759"/>
<gene>
    <name evidence="1" type="ORF">DERYTH_LOCUS12069</name>
</gene>
<comment type="caution">
    <text evidence="1">The sequence shown here is derived from an EMBL/GenBank/DDBJ whole genome shotgun (WGS) entry which is preliminary data.</text>
</comment>
<organism evidence="1 2">
    <name type="scientific">Dentiscutata erythropus</name>
    <dbReference type="NCBI Taxonomy" id="1348616"/>
    <lineage>
        <taxon>Eukaryota</taxon>
        <taxon>Fungi</taxon>
        <taxon>Fungi incertae sedis</taxon>
        <taxon>Mucoromycota</taxon>
        <taxon>Glomeromycotina</taxon>
        <taxon>Glomeromycetes</taxon>
        <taxon>Diversisporales</taxon>
        <taxon>Gigasporaceae</taxon>
        <taxon>Dentiscutata</taxon>
    </lineage>
</organism>
<protein>
    <submittedName>
        <fullName evidence="1">22853_t:CDS:1</fullName>
    </submittedName>
</protein>
<name>A0A9N9EMF1_9GLOM</name>
<feature type="non-terminal residue" evidence="1">
    <location>
        <position position="1"/>
    </location>
</feature>
<proteinExistence type="predicted"/>
<accession>A0A9N9EMF1</accession>
<sequence length="75" mass="8816">RFRTGSHSLLIYEIMETFSIRITNYKMHDRIDFDKIIEINSGSEVIYKSECKCCKITKALKRLRDGTQNQISTAR</sequence>
<reference evidence="1" key="1">
    <citation type="submission" date="2021-06" db="EMBL/GenBank/DDBJ databases">
        <authorList>
            <person name="Kallberg Y."/>
            <person name="Tangrot J."/>
            <person name="Rosling A."/>
        </authorList>
    </citation>
    <scope>NUCLEOTIDE SEQUENCE</scope>
    <source>
        <strain evidence="1">MA453B</strain>
    </source>
</reference>
<keyword evidence="2" id="KW-1185">Reference proteome</keyword>
<evidence type="ECO:0000313" key="2">
    <source>
        <dbReference type="Proteomes" id="UP000789405"/>
    </source>
</evidence>
<dbReference type="Proteomes" id="UP000789405">
    <property type="component" value="Unassembled WGS sequence"/>
</dbReference>